<comment type="caution">
    <text evidence="2">The sequence shown here is derived from an EMBL/GenBank/DDBJ whole genome shotgun (WGS) entry which is preliminary data.</text>
</comment>
<dbReference type="Proteomes" id="UP000308705">
    <property type="component" value="Unassembled WGS sequence"/>
</dbReference>
<feature type="signal peptide" evidence="1">
    <location>
        <begin position="1"/>
        <end position="17"/>
    </location>
</feature>
<proteinExistence type="predicted"/>
<evidence type="ECO:0008006" key="4">
    <source>
        <dbReference type="Google" id="ProtNLM"/>
    </source>
</evidence>
<gene>
    <name evidence="2" type="ORF">FDA94_27650</name>
</gene>
<dbReference type="AlphaFoldDB" id="A0A4U3M7L9"/>
<protein>
    <recommendedName>
        <fullName evidence="4">Streptomyces killer toxin-like beta/gamma crystallin domain-containing protein</fullName>
    </recommendedName>
</protein>
<keyword evidence="3" id="KW-1185">Reference proteome</keyword>
<evidence type="ECO:0000256" key="1">
    <source>
        <dbReference type="SAM" id="SignalP"/>
    </source>
</evidence>
<dbReference type="RefSeq" id="WP_137249999.1">
    <property type="nucleotide sequence ID" value="NZ_SZQA01000031.1"/>
</dbReference>
<evidence type="ECO:0000313" key="2">
    <source>
        <dbReference type="EMBL" id="TKK84965.1"/>
    </source>
</evidence>
<sequence length="94" mass="9883">MALAAGAVVGVTTTANAAGTSPSTWGCYAQWWDTAFAGKCSKATQAIWPVYLYGDCAFELDLELGSYSLPKGYSGTFASSECTISVNQAYLLFS</sequence>
<reference evidence="2 3" key="1">
    <citation type="submission" date="2019-04" db="EMBL/GenBank/DDBJ databases">
        <title>Herbidospora sp. NEAU-GS14.nov., a novel actinomycete isolated from soil.</title>
        <authorList>
            <person name="Han L."/>
        </authorList>
    </citation>
    <scope>NUCLEOTIDE SEQUENCE [LARGE SCALE GENOMIC DNA]</scope>
    <source>
        <strain evidence="2 3">NEAU-GS14</strain>
    </source>
</reference>
<organism evidence="2 3">
    <name type="scientific">Herbidospora galbida</name>
    <dbReference type="NCBI Taxonomy" id="2575442"/>
    <lineage>
        <taxon>Bacteria</taxon>
        <taxon>Bacillati</taxon>
        <taxon>Actinomycetota</taxon>
        <taxon>Actinomycetes</taxon>
        <taxon>Streptosporangiales</taxon>
        <taxon>Streptosporangiaceae</taxon>
        <taxon>Herbidospora</taxon>
    </lineage>
</organism>
<name>A0A4U3M7L9_9ACTN</name>
<evidence type="ECO:0000313" key="3">
    <source>
        <dbReference type="Proteomes" id="UP000308705"/>
    </source>
</evidence>
<dbReference type="OrthoDB" id="4319848at2"/>
<accession>A0A4U3M7L9</accession>
<keyword evidence="1" id="KW-0732">Signal</keyword>
<dbReference type="EMBL" id="SZQA01000031">
    <property type="protein sequence ID" value="TKK84965.1"/>
    <property type="molecule type" value="Genomic_DNA"/>
</dbReference>
<feature type="chain" id="PRO_5020571280" description="Streptomyces killer toxin-like beta/gamma crystallin domain-containing protein" evidence="1">
    <location>
        <begin position="18"/>
        <end position="94"/>
    </location>
</feature>